<reference evidence="1 2" key="1">
    <citation type="submission" date="2023-07" db="EMBL/GenBank/DDBJ databases">
        <title>Sorghum-associated microbial communities from plants grown in Nebraska, USA.</title>
        <authorList>
            <person name="Schachtman D."/>
        </authorList>
    </citation>
    <scope>NUCLEOTIDE SEQUENCE [LARGE SCALE GENOMIC DNA]</scope>
    <source>
        <strain evidence="1 2">BE332</strain>
    </source>
</reference>
<dbReference type="RefSeq" id="WP_307489222.1">
    <property type="nucleotide sequence ID" value="NZ_JAUSVB010000001.1"/>
</dbReference>
<dbReference type="EMBL" id="JAUSVB010000001">
    <property type="protein sequence ID" value="MDQ0372013.1"/>
    <property type="molecule type" value="Genomic_DNA"/>
</dbReference>
<protein>
    <submittedName>
        <fullName evidence="1">2'-5' RNA ligase</fullName>
    </submittedName>
</protein>
<keyword evidence="2" id="KW-1185">Reference proteome</keyword>
<dbReference type="Gene3D" id="3.90.1140.10">
    <property type="entry name" value="Cyclic phosphodiesterase"/>
    <property type="match status" value="1"/>
</dbReference>
<sequence length="130" mass="13773">MSSLDDPTPTAPPRWTAVLVPVPEAEPVVARHRATLDAATGWGIPAHVTVLFPFAPPDRLDAELLGALAATVADVPAFGCVFRRTGWFGDDILWLDPEPADAFRALTSAVARAFPQWPPTAASSATSSRT</sequence>
<name>A0ABU0E9W0_9CELL</name>
<dbReference type="Proteomes" id="UP001239626">
    <property type="component" value="Unassembled WGS sequence"/>
</dbReference>
<dbReference type="InterPro" id="IPR009097">
    <property type="entry name" value="Cyclic_Pdiesterase"/>
</dbReference>
<dbReference type="GO" id="GO:0016874">
    <property type="term" value="F:ligase activity"/>
    <property type="evidence" value="ECO:0007669"/>
    <property type="project" value="UniProtKB-KW"/>
</dbReference>
<accession>A0ABU0E9W0</accession>
<evidence type="ECO:0000313" key="1">
    <source>
        <dbReference type="EMBL" id="MDQ0372013.1"/>
    </source>
</evidence>
<keyword evidence="1" id="KW-0436">Ligase</keyword>
<organism evidence="1 2">
    <name type="scientific">Cellulomonas humilata</name>
    <dbReference type="NCBI Taxonomy" id="144055"/>
    <lineage>
        <taxon>Bacteria</taxon>
        <taxon>Bacillati</taxon>
        <taxon>Actinomycetota</taxon>
        <taxon>Actinomycetes</taxon>
        <taxon>Micrococcales</taxon>
        <taxon>Cellulomonadaceae</taxon>
        <taxon>Cellulomonas</taxon>
    </lineage>
</organism>
<proteinExistence type="predicted"/>
<gene>
    <name evidence="1" type="ORF">J2X26_000310</name>
</gene>
<dbReference type="Pfam" id="PF13563">
    <property type="entry name" value="2_5_RNA_ligase2"/>
    <property type="match status" value="1"/>
</dbReference>
<evidence type="ECO:0000313" key="2">
    <source>
        <dbReference type="Proteomes" id="UP001239626"/>
    </source>
</evidence>
<dbReference type="SUPFAM" id="SSF55144">
    <property type="entry name" value="LigT-like"/>
    <property type="match status" value="1"/>
</dbReference>
<comment type="caution">
    <text evidence="1">The sequence shown here is derived from an EMBL/GenBank/DDBJ whole genome shotgun (WGS) entry which is preliminary data.</text>
</comment>